<reference evidence="3" key="1">
    <citation type="submission" date="2016-05" db="EMBL/GenBank/DDBJ databases">
        <authorList>
            <person name="Naeem Raeece"/>
        </authorList>
    </citation>
    <scope>NUCLEOTIDE SEQUENCE [LARGE SCALE GENOMIC DNA]</scope>
</reference>
<keyword evidence="1" id="KW-1133">Transmembrane helix</keyword>
<keyword evidence="1" id="KW-0812">Transmembrane</keyword>
<keyword evidence="1" id="KW-0472">Membrane</keyword>
<name>A0A1A8X6L0_PLAOA</name>
<gene>
    <name evidence="2" type="ORF">POVCU1_063020</name>
</gene>
<evidence type="ECO:0000313" key="2">
    <source>
        <dbReference type="EMBL" id="SBT00885.1"/>
    </source>
</evidence>
<dbReference type="Proteomes" id="UP000078546">
    <property type="component" value="Unassembled WGS sequence"/>
</dbReference>
<evidence type="ECO:0000313" key="3">
    <source>
        <dbReference type="Proteomes" id="UP000078546"/>
    </source>
</evidence>
<feature type="transmembrane region" description="Helical" evidence="1">
    <location>
        <begin position="203"/>
        <end position="225"/>
    </location>
</feature>
<feature type="non-terminal residue" evidence="2">
    <location>
        <position position="1"/>
    </location>
</feature>
<evidence type="ECO:0000256" key="1">
    <source>
        <dbReference type="SAM" id="Phobius"/>
    </source>
</evidence>
<dbReference type="Pfam" id="PF05795">
    <property type="entry name" value="Plasmodium_Vir"/>
    <property type="match status" value="1"/>
</dbReference>
<dbReference type="AlphaFoldDB" id="A0A1A8X6L0"/>
<dbReference type="InterPro" id="IPR008780">
    <property type="entry name" value="Plasmodium_Vir"/>
</dbReference>
<protein>
    <submittedName>
        <fullName evidence="2">PIR Superfamily Protein</fullName>
    </submittedName>
</protein>
<organism evidence="2 3">
    <name type="scientific">Plasmodium ovale curtisi</name>
    <dbReference type="NCBI Taxonomy" id="864141"/>
    <lineage>
        <taxon>Eukaryota</taxon>
        <taxon>Sar</taxon>
        <taxon>Alveolata</taxon>
        <taxon>Apicomplexa</taxon>
        <taxon>Aconoidasida</taxon>
        <taxon>Haemosporida</taxon>
        <taxon>Plasmodiidae</taxon>
        <taxon>Plasmodium</taxon>
        <taxon>Plasmodium (Plasmodium)</taxon>
    </lineage>
</organism>
<proteinExistence type="predicted"/>
<dbReference type="EMBL" id="FLQV01002164">
    <property type="protein sequence ID" value="SBT00885.1"/>
    <property type="molecule type" value="Genomic_DNA"/>
</dbReference>
<accession>A0A1A8X6L0</accession>
<sequence>IKNISTFYKILVKIYRSYEDILKEYFSFKKYDELNSDNSINSDISKCKYYNKLKFAIGKCNNGNFAKYQKYLNSISILYDKYQKEECSDYFDYYVNICEEYFKEEEIYNPKIIILALENYKDQDFDSKVKFEDLYENAKKLFIPEGSESVDGKSNITFKCSKGFYWNEKLKKFERDLMCSDTQEVDITRADAHISSSFSYYQIIFNSVFAFLGTFFIFLLLYKFIPLGSKINRKTREKENMNYNIYDNDTEYLWVRDSKFTN</sequence>